<proteinExistence type="predicted"/>
<dbReference type="EMBL" id="AP035768">
    <property type="protein sequence ID" value="BFO16498.1"/>
    <property type="molecule type" value="Genomic_DNA"/>
</dbReference>
<accession>A0AAT9HGK0</accession>
<protein>
    <submittedName>
        <fullName evidence="1">Uncharacterized protein</fullName>
    </submittedName>
</protein>
<reference evidence="1" key="1">
    <citation type="submission" date="2024-06" db="EMBL/GenBank/DDBJ databases">
        <authorList>
            <consortium name="consrtm"/>
            <person name="Uemura M."/>
            <person name="Terahara T."/>
        </authorList>
    </citation>
    <scope>NUCLEOTIDE SEQUENCE</scope>
    <source>
        <strain evidence="1">KM77-8</strain>
    </source>
</reference>
<reference evidence="1" key="2">
    <citation type="submission" date="2024-07" db="EMBL/GenBank/DDBJ databases">
        <title>Streptomyces haneummycinica sp. nov., a new antibiotic-producing actinobacterium isolated from marine sediment.</title>
        <authorList>
            <person name="Uemura M."/>
            <person name="Hamada M."/>
            <person name="Hirano S."/>
            <person name="Kobayashi K."/>
            <person name="Ohshiro T."/>
            <person name="Kobayashi T."/>
            <person name="Terahara T."/>
        </authorList>
    </citation>
    <scope>NUCLEOTIDE SEQUENCE</scope>
    <source>
        <strain evidence="1">KM77-8</strain>
    </source>
</reference>
<evidence type="ECO:0000313" key="1">
    <source>
        <dbReference type="EMBL" id="BFO16498.1"/>
    </source>
</evidence>
<gene>
    <name evidence="1" type="ORF">SHKM778_28860</name>
</gene>
<organism evidence="1">
    <name type="scientific">Streptomyces haneummycinicus</name>
    <dbReference type="NCBI Taxonomy" id="3074435"/>
    <lineage>
        <taxon>Bacteria</taxon>
        <taxon>Bacillati</taxon>
        <taxon>Actinomycetota</taxon>
        <taxon>Actinomycetes</taxon>
        <taxon>Kitasatosporales</taxon>
        <taxon>Streptomycetaceae</taxon>
        <taxon>Streptomyces</taxon>
    </lineage>
</organism>
<dbReference type="AlphaFoldDB" id="A0AAT9HGK0"/>
<name>A0AAT9HGK0_9ACTN</name>
<sequence>MVPWWEPEVPCSAGGSNRGIRPRWRRSSGKQPELAFWRSAEEPQEKGLCPSCTGFRRHLNDCELRPVPEERQPRRGIARGFIGEAELAVMLMPNAAEVQSRITDAAGLITETLVIEREEARQMTDREHLLHVHRCRAGTLEALGVLFAFM</sequence>